<reference evidence="1" key="2">
    <citation type="submission" date="2020-11" db="EMBL/GenBank/DDBJ databases">
        <title>Description of novel Gluconobacter species.</title>
        <authorList>
            <person name="Cleenwerck I."/>
            <person name="Cnockaert M."/>
            <person name="Borremans W."/>
            <person name="Wieme A.D."/>
            <person name="De Vuyst L."/>
            <person name="Vandamme P."/>
        </authorList>
    </citation>
    <scope>NUCLEOTIDE SEQUENCE</scope>
    <source>
        <strain evidence="1">LMG 27748</strain>
    </source>
</reference>
<dbReference type="RefSeq" id="WP_194255384.1">
    <property type="nucleotide sequence ID" value="NZ_JABCQO010000006.1"/>
</dbReference>
<evidence type="ECO:0008006" key="3">
    <source>
        <dbReference type="Google" id="ProtNLM"/>
    </source>
</evidence>
<organism evidence="1 2">
    <name type="scientific">Gluconobacter cerevisiae</name>
    <dbReference type="NCBI Taxonomy" id="1379734"/>
    <lineage>
        <taxon>Bacteria</taxon>
        <taxon>Pseudomonadati</taxon>
        <taxon>Pseudomonadota</taxon>
        <taxon>Alphaproteobacteria</taxon>
        <taxon>Acetobacterales</taxon>
        <taxon>Acetobacteraceae</taxon>
        <taxon>Gluconobacter</taxon>
    </lineage>
</organism>
<dbReference type="Proteomes" id="UP000630952">
    <property type="component" value="Unassembled WGS sequence"/>
</dbReference>
<comment type="caution">
    <text evidence="1">The sequence shown here is derived from an EMBL/GenBank/DDBJ whole genome shotgun (WGS) entry which is preliminary data.</text>
</comment>
<evidence type="ECO:0000313" key="1">
    <source>
        <dbReference type="EMBL" id="MBF0877009.1"/>
    </source>
</evidence>
<evidence type="ECO:0000313" key="2">
    <source>
        <dbReference type="Proteomes" id="UP000630952"/>
    </source>
</evidence>
<protein>
    <recommendedName>
        <fullName evidence="3">Flagellar assembly protein FliH/Type III secretion system HrpE domain-containing protein</fullName>
    </recommendedName>
</protein>
<accession>A0ABR9YFB4</accession>
<reference evidence="1" key="1">
    <citation type="submission" date="2020-04" db="EMBL/GenBank/DDBJ databases">
        <authorList>
            <person name="Sombolestani A."/>
        </authorList>
    </citation>
    <scope>NUCLEOTIDE SEQUENCE</scope>
    <source>
        <strain evidence="1">LMG 27748</strain>
    </source>
</reference>
<dbReference type="EMBL" id="JABCQO010000006">
    <property type="protein sequence ID" value="MBF0877009.1"/>
    <property type="molecule type" value="Genomic_DNA"/>
</dbReference>
<keyword evidence="2" id="KW-1185">Reference proteome</keyword>
<gene>
    <name evidence="1" type="ORF">HKD21_09120</name>
</gene>
<proteinExistence type="predicted"/>
<name>A0ABR9YFB4_9PROT</name>
<sequence length="212" mass="24570">MSKQLGENHKKAGILYLEDFEEAPAEKSIKVEETYISSVDEKESLISSEILDDFYKKGVLEGRKIEEEKYDEYKKKIEKSNELLLNMFSSIEKQFFLKKNQISQDLHLVVSNSLLNLFPSLITKYGENESEEVLKKIFEFIDQNLNISINCSKEFFDKINNSLLSGSKRRITFNLDETLKNGDFELLWDTGSLSRNANERIGKIVSEIFLTI</sequence>